<evidence type="ECO:0000313" key="2">
    <source>
        <dbReference type="Proteomes" id="UP001569428"/>
    </source>
</evidence>
<evidence type="ECO:0000313" key="1">
    <source>
        <dbReference type="EMBL" id="MFA0809306.1"/>
    </source>
</evidence>
<dbReference type="EMBL" id="JBGMEK010000001">
    <property type="protein sequence ID" value="MFA0809306.1"/>
    <property type="molecule type" value="Genomic_DNA"/>
</dbReference>
<comment type="caution">
    <text evidence="1">The sequence shown here is derived from an EMBL/GenBank/DDBJ whole genome shotgun (WGS) entry which is preliminary data.</text>
</comment>
<proteinExistence type="predicted"/>
<protein>
    <submittedName>
        <fullName evidence="1">Uncharacterized protein</fullName>
    </submittedName>
</protein>
<accession>A0ABV4NT77</accession>
<keyword evidence="2" id="KW-1185">Reference proteome</keyword>
<gene>
    <name evidence="1" type="ORF">ACCI49_00120</name>
</gene>
<sequence length="43" mass="4851">MLSWFNTNNERTAGILDRDNGSDHDYDRTTLRGVVIAVKKISA</sequence>
<dbReference type="RefSeq" id="WP_371836927.1">
    <property type="nucleotide sequence ID" value="NZ_JBGMEK010000001.1"/>
</dbReference>
<reference evidence="1 2" key="1">
    <citation type="submission" date="2024-08" db="EMBL/GenBank/DDBJ databases">
        <authorList>
            <person name="Ishaq N."/>
        </authorList>
    </citation>
    <scope>NUCLEOTIDE SEQUENCE [LARGE SCALE GENOMIC DNA]</scope>
    <source>
        <strain evidence="1 2">DSM 18651</strain>
    </source>
</reference>
<organism evidence="1 2">
    <name type="scientific">Microbulbifer epialgicus</name>
    <dbReference type="NCBI Taxonomy" id="393907"/>
    <lineage>
        <taxon>Bacteria</taxon>
        <taxon>Pseudomonadati</taxon>
        <taxon>Pseudomonadota</taxon>
        <taxon>Gammaproteobacteria</taxon>
        <taxon>Cellvibrionales</taxon>
        <taxon>Microbulbiferaceae</taxon>
        <taxon>Microbulbifer</taxon>
    </lineage>
</organism>
<dbReference type="Proteomes" id="UP001569428">
    <property type="component" value="Unassembled WGS sequence"/>
</dbReference>
<name>A0ABV4NT77_9GAMM</name>